<protein>
    <recommendedName>
        <fullName evidence="3">SGNH domain-containing protein</fullName>
    </recommendedName>
</protein>
<accession>A0ABP5GYI2</accession>
<dbReference type="EMBL" id="BAAAQN010000073">
    <property type="protein sequence ID" value="GAA2059035.1"/>
    <property type="molecule type" value="Genomic_DNA"/>
</dbReference>
<sequence length="149" mass="15391">MAVLAVFADHLFKQPVGGFVGVDVIEDRAIAAVGDSRARFVDTSAWFCSDGQCPAFADGMLIRADRLHFTAAATASTALTPFLRDALAPLAYRSRTGPRQAGGQPVGDLLPGGDPVVASSRRAGTWASSGLGRLLDVSAGMVGGFRGLV</sequence>
<evidence type="ECO:0000313" key="1">
    <source>
        <dbReference type="EMBL" id="GAA2059035.1"/>
    </source>
</evidence>
<comment type="caution">
    <text evidence="1">The sequence shown here is derived from an EMBL/GenBank/DDBJ whole genome shotgun (WGS) entry which is preliminary data.</text>
</comment>
<keyword evidence="2" id="KW-1185">Reference proteome</keyword>
<proteinExistence type="predicted"/>
<gene>
    <name evidence="1" type="ORF">GCM10009839_81450</name>
</gene>
<evidence type="ECO:0008006" key="3">
    <source>
        <dbReference type="Google" id="ProtNLM"/>
    </source>
</evidence>
<reference evidence="2" key="1">
    <citation type="journal article" date="2019" name="Int. J. Syst. Evol. Microbiol.">
        <title>The Global Catalogue of Microorganisms (GCM) 10K type strain sequencing project: providing services to taxonomists for standard genome sequencing and annotation.</title>
        <authorList>
            <consortium name="The Broad Institute Genomics Platform"/>
            <consortium name="The Broad Institute Genome Sequencing Center for Infectious Disease"/>
            <person name="Wu L."/>
            <person name="Ma J."/>
        </authorList>
    </citation>
    <scope>NUCLEOTIDE SEQUENCE [LARGE SCALE GENOMIC DNA]</scope>
    <source>
        <strain evidence="2">JCM 16014</strain>
    </source>
</reference>
<evidence type="ECO:0000313" key="2">
    <source>
        <dbReference type="Proteomes" id="UP001500751"/>
    </source>
</evidence>
<name>A0ABP5GYI2_9ACTN</name>
<organism evidence="1 2">
    <name type="scientific">Catenulispora yoronensis</name>
    <dbReference type="NCBI Taxonomy" id="450799"/>
    <lineage>
        <taxon>Bacteria</taxon>
        <taxon>Bacillati</taxon>
        <taxon>Actinomycetota</taxon>
        <taxon>Actinomycetes</taxon>
        <taxon>Catenulisporales</taxon>
        <taxon>Catenulisporaceae</taxon>
        <taxon>Catenulispora</taxon>
    </lineage>
</organism>
<dbReference type="Proteomes" id="UP001500751">
    <property type="component" value="Unassembled WGS sequence"/>
</dbReference>